<gene>
    <name evidence="1" type="ORF">BLTE_10050</name>
</gene>
<accession>A0A348FYD7</accession>
<dbReference type="KEGG" id="blag:BLTE_10050"/>
<proteinExistence type="predicted"/>
<name>A0A348FYD7_9HYPH</name>
<dbReference type="EMBL" id="AP018907">
    <property type="protein sequence ID" value="BBF92320.1"/>
    <property type="molecule type" value="Genomic_DNA"/>
</dbReference>
<organism evidence="1 2">
    <name type="scientific">Blastochloris tepida</name>
    <dbReference type="NCBI Taxonomy" id="2233851"/>
    <lineage>
        <taxon>Bacteria</taxon>
        <taxon>Pseudomonadati</taxon>
        <taxon>Pseudomonadota</taxon>
        <taxon>Alphaproteobacteria</taxon>
        <taxon>Hyphomicrobiales</taxon>
        <taxon>Blastochloridaceae</taxon>
        <taxon>Blastochloris</taxon>
    </lineage>
</organism>
<dbReference type="Proteomes" id="UP000266934">
    <property type="component" value="Chromosome"/>
</dbReference>
<keyword evidence="2" id="KW-1185">Reference proteome</keyword>
<dbReference type="AlphaFoldDB" id="A0A348FYD7"/>
<evidence type="ECO:0000313" key="2">
    <source>
        <dbReference type="Proteomes" id="UP000266934"/>
    </source>
</evidence>
<protein>
    <submittedName>
        <fullName evidence="1">Uncharacterized protein</fullName>
    </submittedName>
</protein>
<sequence length="110" mass="12354">MGEDLRPRIHGPDSWTGFLGRFHGPFAESEPPGACRWRMFARSRTRRRFRSGASLDPPIACAHRQGVIGIDGIAQAGSADALPANEIRRLAPTRRKNFIYRINSLWTDLP</sequence>
<evidence type="ECO:0000313" key="1">
    <source>
        <dbReference type="EMBL" id="BBF92320.1"/>
    </source>
</evidence>
<reference evidence="1 2" key="1">
    <citation type="submission" date="2018-08" db="EMBL/GenBank/DDBJ databases">
        <title>Complete genome sequencing of Blastochloris tepida GI.</title>
        <authorList>
            <person name="Tsukatani Y."/>
            <person name="Mori H."/>
        </authorList>
    </citation>
    <scope>NUCLEOTIDE SEQUENCE [LARGE SCALE GENOMIC DNA]</scope>
    <source>
        <strain evidence="1 2">GI</strain>
    </source>
</reference>